<dbReference type="GO" id="GO:0003978">
    <property type="term" value="F:UDP-glucose 4-epimerase activity"/>
    <property type="evidence" value="ECO:0007669"/>
    <property type="project" value="UniProtKB-EC"/>
</dbReference>
<organism evidence="13 14">
    <name type="scientific">Nocardia xishanensis</name>
    <dbReference type="NCBI Taxonomy" id="238964"/>
    <lineage>
        <taxon>Bacteria</taxon>
        <taxon>Bacillati</taxon>
        <taxon>Actinomycetota</taxon>
        <taxon>Actinomycetes</taxon>
        <taxon>Mycobacteriales</taxon>
        <taxon>Nocardiaceae</taxon>
        <taxon>Nocardia</taxon>
    </lineage>
</organism>
<feature type="domain" description="NAD-dependent epimerase/dehydratase" evidence="12">
    <location>
        <begin position="4"/>
        <end position="251"/>
    </location>
</feature>
<keyword evidence="14" id="KW-1185">Reference proteome</keyword>
<evidence type="ECO:0000256" key="4">
    <source>
        <dbReference type="ARBA" id="ARBA00007637"/>
    </source>
</evidence>
<keyword evidence="9" id="KW-0119">Carbohydrate metabolism</keyword>
<dbReference type="PANTHER" id="PTHR43725:SF53">
    <property type="entry name" value="UDP-ARABINOSE 4-EPIMERASE 1"/>
    <property type="match status" value="1"/>
</dbReference>
<dbReference type="Pfam" id="PF01370">
    <property type="entry name" value="Epimerase"/>
    <property type="match status" value="1"/>
</dbReference>
<evidence type="ECO:0000256" key="1">
    <source>
        <dbReference type="ARBA" id="ARBA00000083"/>
    </source>
</evidence>
<name>A0ABW7X6X9_9NOCA</name>
<sequence>MKLLVTGGAGYIGSVVAHQLVAAGHEVEILDDLSTGFATNLPAAAVFHHTSIHRVAEILTPDADFDGVLHFAAKVEVAESVRDPEKYWHHNIEGSLALLRAIRTARTPRLIFSSTGSMYSGDGRTAFDEAAEIRPANPYAATKATVDMMIAGECGTGTLGAASLRYFNAAGAVRTAETYLGERHEPETHLIPILLQAAGGQRDTFTLFGTDHPTTDGTCVRDYVHVSDLAAAHLLALEALSPGRYEVFNLGNGDGYSNRQVLDTVREVTGRDFPVYDADRRPGDPAVCIANSDKAAVELGWKPQRPNLSDIVADAWEFHRTVHGIAG</sequence>
<evidence type="ECO:0000256" key="9">
    <source>
        <dbReference type="ARBA" id="ARBA00023277"/>
    </source>
</evidence>
<accession>A0ABW7X6X9</accession>
<dbReference type="Gene3D" id="3.40.50.720">
    <property type="entry name" value="NAD(P)-binding Rossmann-like Domain"/>
    <property type="match status" value="1"/>
</dbReference>
<evidence type="ECO:0000259" key="12">
    <source>
        <dbReference type="Pfam" id="PF01370"/>
    </source>
</evidence>
<dbReference type="EMBL" id="JBIRYO010000020">
    <property type="protein sequence ID" value="MFI2476898.1"/>
    <property type="molecule type" value="Genomic_DNA"/>
</dbReference>
<dbReference type="InterPro" id="IPR036291">
    <property type="entry name" value="NAD(P)-bd_dom_sf"/>
</dbReference>
<evidence type="ECO:0000313" key="14">
    <source>
        <dbReference type="Proteomes" id="UP001611415"/>
    </source>
</evidence>
<dbReference type="EC" id="5.1.3.2" evidence="5"/>
<evidence type="ECO:0000256" key="6">
    <source>
        <dbReference type="ARBA" id="ARBA00018569"/>
    </source>
</evidence>
<keyword evidence="8 13" id="KW-0413">Isomerase</keyword>
<reference evidence="13 14" key="1">
    <citation type="submission" date="2024-10" db="EMBL/GenBank/DDBJ databases">
        <title>The Natural Products Discovery Center: Release of the First 8490 Sequenced Strains for Exploring Actinobacteria Biosynthetic Diversity.</title>
        <authorList>
            <person name="Kalkreuter E."/>
            <person name="Kautsar S.A."/>
            <person name="Yang D."/>
            <person name="Bader C.D."/>
            <person name="Teijaro C.N."/>
            <person name="Fluegel L."/>
            <person name="Davis C.M."/>
            <person name="Simpson J.R."/>
            <person name="Lauterbach L."/>
            <person name="Steele A.D."/>
            <person name="Gui C."/>
            <person name="Meng S."/>
            <person name="Li G."/>
            <person name="Viehrig K."/>
            <person name="Ye F."/>
            <person name="Su P."/>
            <person name="Kiefer A.F."/>
            <person name="Nichols A."/>
            <person name="Cepeda A.J."/>
            <person name="Yan W."/>
            <person name="Fan B."/>
            <person name="Jiang Y."/>
            <person name="Adhikari A."/>
            <person name="Zheng C.-J."/>
            <person name="Schuster L."/>
            <person name="Cowan T.M."/>
            <person name="Smanski M.J."/>
            <person name="Chevrette M.G."/>
            <person name="De Carvalho L.P.S."/>
            <person name="Shen B."/>
        </authorList>
    </citation>
    <scope>NUCLEOTIDE SEQUENCE [LARGE SCALE GENOMIC DNA]</scope>
    <source>
        <strain evidence="13 14">NPDC019275</strain>
    </source>
</reference>
<dbReference type="Gene3D" id="3.90.25.10">
    <property type="entry name" value="UDP-galactose 4-epimerase, domain 1"/>
    <property type="match status" value="1"/>
</dbReference>
<comment type="catalytic activity">
    <reaction evidence="1">
        <text>UDP-alpha-D-glucose = UDP-alpha-D-galactose</text>
        <dbReference type="Rhea" id="RHEA:22168"/>
        <dbReference type="ChEBI" id="CHEBI:58885"/>
        <dbReference type="ChEBI" id="CHEBI:66914"/>
        <dbReference type="EC" id="5.1.3.2"/>
    </reaction>
</comment>
<evidence type="ECO:0000313" key="13">
    <source>
        <dbReference type="EMBL" id="MFI2476898.1"/>
    </source>
</evidence>
<evidence type="ECO:0000256" key="10">
    <source>
        <dbReference type="ARBA" id="ARBA00031367"/>
    </source>
</evidence>
<comment type="pathway">
    <text evidence="3">Carbohydrate metabolism; galactose metabolism.</text>
</comment>
<comment type="similarity">
    <text evidence="4">Belongs to the NAD(P)-dependent epimerase/dehydratase family.</text>
</comment>
<evidence type="ECO:0000256" key="3">
    <source>
        <dbReference type="ARBA" id="ARBA00004947"/>
    </source>
</evidence>
<dbReference type="NCBIfam" id="TIGR01179">
    <property type="entry name" value="galE"/>
    <property type="match status" value="1"/>
</dbReference>
<evidence type="ECO:0000256" key="7">
    <source>
        <dbReference type="ARBA" id="ARBA00023027"/>
    </source>
</evidence>
<evidence type="ECO:0000256" key="2">
    <source>
        <dbReference type="ARBA" id="ARBA00001911"/>
    </source>
</evidence>
<evidence type="ECO:0000256" key="11">
    <source>
        <dbReference type="ARBA" id="ARBA00033067"/>
    </source>
</evidence>
<keyword evidence="7" id="KW-0520">NAD</keyword>
<dbReference type="InterPro" id="IPR001509">
    <property type="entry name" value="Epimerase_deHydtase"/>
</dbReference>
<gene>
    <name evidence="13" type="primary">galE</name>
    <name evidence="13" type="ORF">ACH49W_26245</name>
</gene>
<protein>
    <recommendedName>
        <fullName evidence="6">UDP-glucose 4-epimerase</fullName>
        <ecNumber evidence="5">5.1.3.2</ecNumber>
    </recommendedName>
    <alternativeName>
        <fullName evidence="11">Galactowaldenase</fullName>
    </alternativeName>
    <alternativeName>
        <fullName evidence="10">UDP-galactose 4-epimerase</fullName>
    </alternativeName>
</protein>
<comment type="caution">
    <text evidence="13">The sequence shown here is derived from an EMBL/GenBank/DDBJ whole genome shotgun (WGS) entry which is preliminary data.</text>
</comment>
<dbReference type="RefSeq" id="WP_397094208.1">
    <property type="nucleotide sequence ID" value="NZ_JBIRYO010000020.1"/>
</dbReference>
<dbReference type="PANTHER" id="PTHR43725">
    <property type="entry name" value="UDP-GLUCOSE 4-EPIMERASE"/>
    <property type="match status" value="1"/>
</dbReference>
<proteinExistence type="inferred from homology"/>
<evidence type="ECO:0000256" key="8">
    <source>
        <dbReference type="ARBA" id="ARBA00023235"/>
    </source>
</evidence>
<comment type="cofactor">
    <cofactor evidence="2">
        <name>NAD(+)</name>
        <dbReference type="ChEBI" id="CHEBI:57540"/>
    </cofactor>
</comment>
<dbReference type="SUPFAM" id="SSF51735">
    <property type="entry name" value="NAD(P)-binding Rossmann-fold domains"/>
    <property type="match status" value="1"/>
</dbReference>
<evidence type="ECO:0000256" key="5">
    <source>
        <dbReference type="ARBA" id="ARBA00013189"/>
    </source>
</evidence>
<dbReference type="Proteomes" id="UP001611415">
    <property type="component" value="Unassembled WGS sequence"/>
</dbReference>
<dbReference type="InterPro" id="IPR005886">
    <property type="entry name" value="UDP_G4E"/>
</dbReference>